<proteinExistence type="predicted"/>
<dbReference type="AlphaFoldDB" id="B2VTF9"/>
<keyword evidence="1" id="KW-0732">Signal</keyword>
<dbReference type="EMBL" id="DS231615">
    <property type="protein sequence ID" value="EDU41361.1"/>
    <property type="molecule type" value="Genomic_DNA"/>
</dbReference>
<dbReference type="KEGG" id="ptrr:6339047"/>
<dbReference type="GeneID" id="6339047"/>
<dbReference type="PROSITE" id="PS51257">
    <property type="entry name" value="PROKAR_LIPOPROTEIN"/>
    <property type="match status" value="1"/>
</dbReference>
<evidence type="ECO:0000256" key="1">
    <source>
        <dbReference type="SAM" id="SignalP"/>
    </source>
</evidence>
<sequence length="77" mass="8383">MKILSIAILSTFAVVVTASCKNDGINGYICDPNQDEPWVWRCTTDAGPAGNDCSLKSEKDKIYCVLECGIPPKTYPL</sequence>
<feature type="chain" id="PRO_5002784274" evidence="1">
    <location>
        <begin position="19"/>
        <end position="77"/>
    </location>
</feature>
<dbReference type="InParanoid" id="B2VTF9"/>
<dbReference type="RefSeq" id="XP_001932256.2">
    <property type="nucleotide sequence ID" value="XM_001932221.2"/>
</dbReference>
<organism evidence="2 3">
    <name type="scientific">Pyrenophora tritici-repentis (strain Pt-1C-BFP)</name>
    <name type="common">Wheat tan spot fungus</name>
    <name type="synonym">Drechslera tritici-repentis</name>
    <dbReference type="NCBI Taxonomy" id="426418"/>
    <lineage>
        <taxon>Eukaryota</taxon>
        <taxon>Fungi</taxon>
        <taxon>Dikarya</taxon>
        <taxon>Ascomycota</taxon>
        <taxon>Pezizomycotina</taxon>
        <taxon>Dothideomycetes</taxon>
        <taxon>Pleosporomycetidae</taxon>
        <taxon>Pleosporales</taxon>
        <taxon>Pleosporineae</taxon>
        <taxon>Pleosporaceae</taxon>
        <taxon>Pyrenophora</taxon>
    </lineage>
</organism>
<evidence type="ECO:0000313" key="2">
    <source>
        <dbReference type="EMBL" id="EDU41361.1"/>
    </source>
</evidence>
<evidence type="ECO:0000313" key="3">
    <source>
        <dbReference type="Proteomes" id="UP000001471"/>
    </source>
</evidence>
<protein>
    <submittedName>
        <fullName evidence="2">Uncharacterized protein</fullName>
    </submittedName>
</protein>
<dbReference type="Proteomes" id="UP000001471">
    <property type="component" value="Unassembled WGS sequence"/>
</dbReference>
<reference evidence="3" key="1">
    <citation type="journal article" date="2013" name="G3 (Bethesda)">
        <title>Comparative genomics of a plant-pathogenic fungus, Pyrenophora tritici-repentis, reveals transduplication and the impact of repeat elements on pathogenicity and population divergence.</title>
        <authorList>
            <person name="Manning V.A."/>
            <person name="Pandelova I."/>
            <person name="Dhillon B."/>
            <person name="Wilhelm L.J."/>
            <person name="Goodwin S.B."/>
            <person name="Berlin A.M."/>
            <person name="Figueroa M."/>
            <person name="Freitag M."/>
            <person name="Hane J.K."/>
            <person name="Henrissat B."/>
            <person name="Holman W.H."/>
            <person name="Kodira C.D."/>
            <person name="Martin J."/>
            <person name="Oliver R.P."/>
            <person name="Robbertse B."/>
            <person name="Schackwitz W."/>
            <person name="Schwartz D.C."/>
            <person name="Spatafora J.W."/>
            <person name="Turgeon B.G."/>
            <person name="Yandava C."/>
            <person name="Young S."/>
            <person name="Zhou S."/>
            <person name="Zeng Q."/>
            <person name="Grigoriev I.V."/>
            <person name="Ma L.-J."/>
            <person name="Ciuffetti L.M."/>
        </authorList>
    </citation>
    <scope>NUCLEOTIDE SEQUENCE [LARGE SCALE GENOMIC DNA]</scope>
    <source>
        <strain evidence="3">Pt-1C-BFP</strain>
    </source>
</reference>
<name>B2VTF9_PYRTR</name>
<gene>
    <name evidence="2" type="ORF">PTRG_01923</name>
</gene>
<accession>B2VTF9</accession>
<dbReference type="HOGENOM" id="CLU_2639290_0_0_1"/>
<feature type="signal peptide" evidence="1">
    <location>
        <begin position="1"/>
        <end position="18"/>
    </location>
</feature>